<protein>
    <recommendedName>
        <fullName evidence="7">BHLH domain-containing protein</fullName>
    </recommendedName>
</protein>
<dbReference type="GO" id="GO:0005634">
    <property type="term" value="C:nucleus"/>
    <property type="evidence" value="ECO:0007669"/>
    <property type="project" value="UniProtKB-SubCell"/>
</dbReference>
<proteinExistence type="predicted"/>
<organism evidence="8 9">
    <name type="scientific">Buddleja alternifolia</name>
    <dbReference type="NCBI Taxonomy" id="168488"/>
    <lineage>
        <taxon>Eukaryota</taxon>
        <taxon>Viridiplantae</taxon>
        <taxon>Streptophyta</taxon>
        <taxon>Embryophyta</taxon>
        <taxon>Tracheophyta</taxon>
        <taxon>Spermatophyta</taxon>
        <taxon>Magnoliopsida</taxon>
        <taxon>eudicotyledons</taxon>
        <taxon>Gunneridae</taxon>
        <taxon>Pentapetalae</taxon>
        <taxon>asterids</taxon>
        <taxon>lamiids</taxon>
        <taxon>Lamiales</taxon>
        <taxon>Scrophulariaceae</taxon>
        <taxon>Buddlejeae</taxon>
        <taxon>Buddleja</taxon>
    </lineage>
</organism>
<dbReference type="PANTHER" id="PTHR12565:SF340">
    <property type="entry name" value="TRANSCRIPTION FACTOR BEE 3"/>
    <property type="match status" value="1"/>
</dbReference>
<dbReference type="SUPFAM" id="SSF47459">
    <property type="entry name" value="HLH, helix-loop-helix DNA-binding domain"/>
    <property type="match status" value="1"/>
</dbReference>
<evidence type="ECO:0000256" key="2">
    <source>
        <dbReference type="ARBA" id="ARBA00023015"/>
    </source>
</evidence>
<dbReference type="AlphaFoldDB" id="A0AAV6Y2D6"/>
<evidence type="ECO:0000259" key="7">
    <source>
        <dbReference type="PROSITE" id="PS50888"/>
    </source>
</evidence>
<keyword evidence="5" id="KW-0539">Nucleus</keyword>
<dbReference type="GO" id="GO:0046983">
    <property type="term" value="F:protein dimerization activity"/>
    <property type="evidence" value="ECO:0007669"/>
    <property type="project" value="InterPro"/>
</dbReference>
<evidence type="ECO:0000313" key="9">
    <source>
        <dbReference type="Proteomes" id="UP000826271"/>
    </source>
</evidence>
<dbReference type="Proteomes" id="UP000826271">
    <property type="component" value="Unassembled WGS sequence"/>
</dbReference>
<dbReference type="PROSITE" id="PS50888">
    <property type="entry name" value="BHLH"/>
    <property type="match status" value="1"/>
</dbReference>
<sequence>MADNFLQSFKNSFTLSDIDSQIEFNDQFPGLNCDQDISALNIHSLMGSFPHDTFFPQLSDHCPGNNNLENTTTFPGLFIHEDTNTMAPPLADHPVISNENDRKDGKRKAMEIITPESSSANSYSAQSSDNGIIRKTNSAKKGKKVKVDETPREVVHVRAKRGQATDSHSLAERVRRGKINERLRCLQDIVPGCYKTMGMAVMLDEIINYVQSLQNQVEFLSMRLTAANTFYDVNDMDAMETIQRAKGFEAMKIDNVGMQGLPSAQFDPLDLNFGCYPHNR</sequence>
<dbReference type="InterPro" id="IPR036638">
    <property type="entry name" value="HLH_DNA-bd_sf"/>
</dbReference>
<feature type="domain" description="BHLH" evidence="7">
    <location>
        <begin position="163"/>
        <end position="213"/>
    </location>
</feature>
<reference evidence="8" key="1">
    <citation type="submission" date="2019-10" db="EMBL/GenBank/DDBJ databases">
        <authorList>
            <person name="Zhang R."/>
            <person name="Pan Y."/>
            <person name="Wang J."/>
            <person name="Ma R."/>
            <person name="Yu S."/>
        </authorList>
    </citation>
    <scope>NUCLEOTIDE SEQUENCE</scope>
    <source>
        <strain evidence="8">LA-IB0</strain>
        <tissue evidence="8">Leaf</tissue>
    </source>
</reference>
<dbReference type="Pfam" id="PF00010">
    <property type="entry name" value="HLH"/>
    <property type="match status" value="1"/>
</dbReference>
<keyword evidence="2" id="KW-0805">Transcription regulation</keyword>
<dbReference type="GO" id="GO:0003677">
    <property type="term" value="F:DNA binding"/>
    <property type="evidence" value="ECO:0007669"/>
    <property type="project" value="UniProtKB-KW"/>
</dbReference>
<evidence type="ECO:0000256" key="1">
    <source>
        <dbReference type="ARBA" id="ARBA00004123"/>
    </source>
</evidence>
<evidence type="ECO:0000256" key="5">
    <source>
        <dbReference type="ARBA" id="ARBA00023242"/>
    </source>
</evidence>
<comment type="subcellular location">
    <subcellularLocation>
        <location evidence="1">Nucleus</location>
    </subcellularLocation>
</comment>
<evidence type="ECO:0000313" key="8">
    <source>
        <dbReference type="EMBL" id="KAG8388964.1"/>
    </source>
</evidence>
<comment type="caution">
    <text evidence="8">The sequence shown here is derived from an EMBL/GenBank/DDBJ whole genome shotgun (WGS) entry which is preliminary data.</text>
</comment>
<dbReference type="CDD" id="cd18919">
    <property type="entry name" value="bHLH_AtBPE_like"/>
    <property type="match status" value="1"/>
</dbReference>
<dbReference type="GO" id="GO:0003700">
    <property type="term" value="F:DNA-binding transcription factor activity"/>
    <property type="evidence" value="ECO:0007669"/>
    <property type="project" value="TreeGrafter"/>
</dbReference>
<keyword evidence="9" id="KW-1185">Reference proteome</keyword>
<name>A0AAV6Y2D6_9LAMI</name>
<gene>
    <name evidence="8" type="ORF">BUALT_Bualt02G0180000</name>
</gene>
<dbReference type="Gene3D" id="4.10.280.10">
    <property type="entry name" value="Helix-loop-helix DNA-binding domain"/>
    <property type="match status" value="1"/>
</dbReference>
<dbReference type="FunFam" id="4.10.280.10:FF:000058">
    <property type="entry name" value="transcription factor BEE 3-like"/>
    <property type="match status" value="1"/>
</dbReference>
<dbReference type="InterPro" id="IPR011598">
    <property type="entry name" value="bHLH_dom"/>
</dbReference>
<evidence type="ECO:0000256" key="4">
    <source>
        <dbReference type="ARBA" id="ARBA00023163"/>
    </source>
</evidence>
<keyword evidence="3" id="KW-0238">DNA-binding</keyword>
<evidence type="ECO:0000256" key="3">
    <source>
        <dbReference type="ARBA" id="ARBA00023125"/>
    </source>
</evidence>
<dbReference type="EMBL" id="WHWC01000002">
    <property type="protein sequence ID" value="KAG8388964.1"/>
    <property type="molecule type" value="Genomic_DNA"/>
</dbReference>
<evidence type="ECO:0000256" key="6">
    <source>
        <dbReference type="ARBA" id="ARBA00055372"/>
    </source>
</evidence>
<dbReference type="InterPro" id="IPR024097">
    <property type="entry name" value="bHLH_ZIP_TF"/>
</dbReference>
<dbReference type="GO" id="GO:0006351">
    <property type="term" value="P:DNA-templated transcription"/>
    <property type="evidence" value="ECO:0007669"/>
    <property type="project" value="UniProtKB-ARBA"/>
</dbReference>
<dbReference type="SMART" id="SM00353">
    <property type="entry name" value="HLH"/>
    <property type="match status" value="1"/>
</dbReference>
<keyword evidence="4" id="KW-0804">Transcription</keyword>
<comment type="function">
    <text evidence="6">Positive regulator of brassinosteroid signaling.</text>
</comment>
<accession>A0AAV6Y2D6</accession>
<dbReference type="PANTHER" id="PTHR12565">
    <property type="entry name" value="STEROL REGULATORY ELEMENT-BINDING PROTEIN"/>
    <property type="match status" value="1"/>
</dbReference>